<organism evidence="1">
    <name type="scientific">freshwater metagenome</name>
    <dbReference type="NCBI Taxonomy" id="449393"/>
    <lineage>
        <taxon>unclassified sequences</taxon>
        <taxon>metagenomes</taxon>
        <taxon>ecological metagenomes</taxon>
    </lineage>
</organism>
<dbReference type="EMBL" id="CAEZUO010000065">
    <property type="protein sequence ID" value="CAB4611286.1"/>
    <property type="molecule type" value="Genomic_DNA"/>
</dbReference>
<evidence type="ECO:0000313" key="1">
    <source>
        <dbReference type="EMBL" id="CAB4611286.1"/>
    </source>
</evidence>
<accession>A0A6J6HE98</accession>
<name>A0A6J6HE98_9ZZZZ</name>
<sequence>MAMLLPMLKVRIYLVEALQNFHIGIDWKPEPTEKLKNLMMIFKLGTTYDFTELITPERKIS</sequence>
<proteinExistence type="predicted"/>
<gene>
    <name evidence="1" type="ORF">UFOPK1827_01290</name>
</gene>
<dbReference type="AlphaFoldDB" id="A0A6J6HE98"/>
<protein>
    <submittedName>
        <fullName evidence="1">Unannotated protein</fullName>
    </submittedName>
</protein>
<reference evidence="1" key="1">
    <citation type="submission" date="2020-05" db="EMBL/GenBank/DDBJ databases">
        <authorList>
            <person name="Chiriac C."/>
            <person name="Salcher M."/>
            <person name="Ghai R."/>
            <person name="Kavagutti S V."/>
        </authorList>
    </citation>
    <scope>NUCLEOTIDE SEQUENCE</scope>
</reference>